<dbReference type="InterPro" id="IPR013823">
    <property type="entry name" value="Ribosomal_bL12_C"/>
</dbReference>
<evidence type="ECO:0000313" key="6">
    <source>
        <dbReference type="Proteomes" id="UP000078348"/>
    </source>
</evidence>
<dbReference type="PANTHER" id="PTHR45987:SF4">
    <property type="entry name" value="LARGE RIBOSOMAL SUBUNIT PROTEIN BL12M"/>
    <property type="match status" value="1"/>
</dbReference>
<dbReference type="InterPro" id="IPR014719">
    <property type="entry name" value="Ribosomal_bL12_C/ClpS-like"/>
</dbReference>
<proteinExistence type="inferred from homology"/>
<dbReference type="GO" id="GO:1990904">
    <property type="term" value="C:ribonucleoprotein complex"/>
    <property type="evidence" value="ECO:0007669"/>
    <property type="project" value="UniProtKB-KW"/>
</dbReference>
<dbReference type="AlphaFoldDB" id="A0A196SA58"/>
<dbReference type="EMBL" id="LXWW01000486">
    <property type="protein sequence ID" value="OAO12982.1"/>
    <property type="molecule type" value="Genomic_DNA"/>
</dbReference>
<dbReference type="PANTHER" id="PTHR45987">
    <property type="entry name" value="39S RIBOSOMAL PROTEIN L12"/>
    <property type="match status" value="1"/>
</dbReference>
<dbReference type="STRING" id="478820.A0A196SA58"/>
<sequence length="264" mass="28272">MFAKQPIQSCIRILSSAASRRVVAQPSISRAVYAPVAQSFFSTEAKAKQNGEEIKKKVKEAAAKVKEERAKEATQAKAATEKKEPEAQVTKKEECFTTVKGADGKETTFQTKAVDSKGKQPVEEKVLKLVDEVLALNFVQVGQFVRVMKERLGLPDVMAVPMAAAGAAPAAGAPAAGAAAGAAAGEKKEEKKEKKAVNVKLVKFDAKNKIKIIKEVRGILNLGLKESKTLVESVPAMLKENMPKKEAEALVAKLKELGAEATME</sequence>
<dbReference type="GO" id="GO:0005737">
    <property type="term" value="C:cytoplasm"/>
    <property type="evidence" value="ECO:0007669"/>
    <property type="project" value="UniProtKB-ARBA"/>
</dbReference>
<accession>A0A196SA58</accession>
<dbReference type="OrthoDB" id="250175at2759"/>
<name>A0A196SA58_BLAHN</name>
<organism evidence="5 6">
    <name type="scientific">Blastocystis sp. subtype 1 (strain ATCC 50177 / NandII)</name>
    <dbReference type="NCBI Taxonomy" id="478820"/>
    <lineage>
        <taxon>Eukaryota</taxon>
        <taxon>Sar</taxon>
        <taxon>Stramenopiles</taxon>
        <taxon>Bigyra</taxon>
        <taxon>Opalozoa</taxon>
        <taxon>Opalinata</taxon>
        <taxon>Blastocystidae</taxon>
        <taxon>Blastocystis</taxon>
    </lineage>
</organism>
<dbReference type="InterPro" id="IPR000206">
    <property type="entry name" value="Ribosomal_bL12"/>
</dbReference>
<evidence type="ECO:0000256" key="1">
    <source>
        <dbReference type="ARBA" id="ARBA00022980"/>
    </source>
</evidence>
<keyword evidence="2" id="KW-0687">Ribonucleoprotein</keyword>
<dbReference type="Pfam" id="PF00542">
    <property type="entry name" value="Ribosomal_L12"/>
    <property type="match status" value="1"/>
</dbReference>
<evidence type="ECO:0000256" key="2">
    <source>
        <dbReference type="ARBA" id="ARBA00023274"/>
    </source>
</evidence>
<keyword evidence="3" id="KW-0175">Coiled coil</keyword>
<dbReference type="HAMAP" id="MF_00368">
    <property type="entry name" value="Ribosomal_bL12"/>
    <property type="match status" value="1"/>
</dbReference>
<dbReference type="CDD" id="cd00387">
    <property type="entry name" value="Ribosomal_L7_L12"/>
    <property type="match status" value="1"/>
</dbReference>
<dbReference type="Gene3D" id="3.30.1390.10">
    <property type="match status" value="1"/>
</dbReference>
<keyword evidence="1 5" id="KW-0689">Ribosomal protein</keyword>
<evidence type="ECO:0000313" key="5">
    <source>
        <dbReference type="EMBL" id="OAO12982.1"/>
    </source>
</evidence>
<evidence type="ECO:0000256" key="3">
    <source>
        <dbReference type="SAM" id="Coils"/>
    </source>
</evidence>
<evidence type="ECO:0000259" key="4">
    <source>
        <dbReference type="Pfam" id="PF00542"/>
    </source>
</evidence>
<feature type="coiled-coil region" evidence="3">
    <location>
        <begin position="48"/>
        <end position="83"/>
    </location>
</feature>
<comment type="caution">
    <text evidence="5">The sequence shown here is derived from an EMBL/GenBank/DDBJ whole genome shotgun (WGS) entry which is preliminary data.</text>
</comment>
<dbReference type="Proteomes" id="UP000078348">
    <property type="component" value="Unassembled WGS sequence"/>
</dbReference>
<dbReference type="GO" id="GO:0003735">
    <property type="term" value="F:structural constituent of ribosome"/>
    <property type="evidence" value="ECO:0007669"/>
    <property type="project" value="InterPro"/>
</dbReference>
<protein>
    <submittedName>
        <fullName evidence="5">50S ribosomal protein L7/L12</fullName>
    </submittedName>
</protein>
<dbReference type="GO" id="GO:0005840">
    <property type="term" value="C:ribosome"/>
    <property type="evidence" value="ECO:0007669"/>
    <property type="project" value="UniProtKB-KW"/>
</dbReference>
<dbReference type="GO" id="GO:0003729">
    <property type="term" value="F:mRNA binding"/>
    <property type="evidence" value="ECO:0007669"/>
    <property type="project" value="TreeGrafter"/>
</dbReference>
<gene>
    <name evidence="5" type="ORF">AV274_5357</name>
</gene>
<reference evidence="5 6" key="1">
    <citation type="submission" date="2016-05" db="EMBL/GenBank/DDBJ databases">
        <title>Nuclear genome of Blastocystis sp. subtype 1 NandII.</title>
        <authorList>
            <person name="Gentekaki E."/>
            <person name="Curtis B."/>
            <person name="Stairs C."/>
            <person name="Eme L."/>
            <person name="Herman E."/>
            <person name="Klimes V."/>
            <person name="Arias M.C."/>
            <person name="Elias M."/>
            <person name="Hilliou F."/>
            <person name="Klute M."/>
            <person name="Malik S.-B."/>
            <person name="Pightling A."/>
            <person name="Rachubinski R."/>
            <person name="Salas D."/>
            <person name="Schlacht A."/>
            <person name="Suga H."/>
            <person name="Archibald J."/>
            <person name="Ball S.G."/>
            <person name="Clark G."/>
            <person name="Dacks J."/>
            <person name="Van Der Giezen M."/>
            <person name="Tsaousis A."/>
            <person name="Roger A."/>
        </authorList>
    </citation>
    <scope>NUCLEOTIDE SEQUENCE [LARGE SCALE GENOMIC DNA]</scope>
    <source>
        <strain evidence="6">ATCC 50177 / NandII</strain>
    </source>
</reference>
<dbReference type="GO" id="GO:0006412">
    <property type="term" value="P:translation"/>
    <property type="evidence" value="ECO:0007669"/>
    <property type="project" value="InterPro"/>
</dbReference>
<feature type="domain" description="Large ribosomal subunit protein bL12 C-terminal" evidence="4">
    <location>
        <begin position="198"/>
        <end position="263"/>
    </location>
</feature>
<dbReference type="SUPFAM" id="SSF54736">
    <property type="entry name" value="ClpS-like"/>
    <property type="match status" value="1"/>
</dbReference>
<keyword evidence="6" id="KW-1185">Reference proteome</keyword>